<dbReference type="InterPro" id="IPR046770">
    <property type="entry name" value="DOCKER_Lobe_B"/>
</dbReference>
<dbReference type="PANTHER" id="PTHR23317">
    <property type="entry name" value="DEDICATOR OF CYTOKINESIS DOCK"/>
    <property type="match status" value="1"/>
</dbReference>
<evidence type="ECO:0000313" key="5">
    <source>
        <dbReference type="Proteomes" id="UP001608902"/>
    </source>
</evidence>
<dbReference type="InterPro" id="IPR046769">
    <property type="entry name" value="DOCKER_Lobe_A"/>
</dbReference>
<dbReference type="Gene3D" id="1.25.40.410">
    <property type="match status" value="1"/>
</dbReference>
<feature type="domain" description="DOCKER" evidence="3">
    <location>
        <begin position="1"/>
        <end position="439"/>
    </location>
</feature>
<dbReference type="InterPro" id="IPR043161">
    <property type="entry name" value="DOCK_C_lobe_A"/>
</dbReference>
<accession>A0ABD6E692</accession>
<dbReference type="Pfam" id="PF06920">
    <property type="entry name" value="DHR-2_Lobe_A"/>
    <property type="match status" value="1"/>
</dbReference>
<dbReference type="AlphaFoldDB" id="A0ABD6E692"/>
<dbReference type="InterPro" id="IPR027357">
    <property type="entry name" value="DOCKER_dom"/>
</dbReference>
<dbReference type="FunFam" id="1.20.58.740:FF:000002">
    <property type="entry name" value="Dedicator of cytokinesis protein 7"/>
    <property type="match status" value="1"/>
</dbReference>
<comment type="caution">
    <text evidence="4">The sequence shown here is derived from an EMBL/GenBank/DDBJ whole genome shotgun (WGS) entry which is preliminary data.</text>
</comment>
<comment type="similarity">
    <text evidence="2">Belongs to the DOCK family.</text>
</comment>
<dbReference type="InterPro" id="IPR026791">
    <property type="entry name" value="DOCK"/>
</dbReference>
<dbReference type="Proteomes" id="UP001608902">
    <property type="component" value="Unassembled WGS sequence"/>
</dbReference>
<organism evidence="4 5">
    <name type="scientific">Gnathostoma spinigerum</name>
    <dbReference type="NCBI Taxonomy" id="75299"/>
    <lineage>
        <taxon>Eukaryota</taxon>
        <taxon>Metazoa</taxon>
        <taxon>Ecdysozoa</taxon>
        <taxon>Nematoda</taxon>
        <taxon>Chromadorea</taxon>
        <taxon>Rhabditida</taxon>
        <taxon>Spirurina</taxon>
        <taxon>Gnathostomatomorpha</taxon>
        <taxon>Gnathostomatoidea</taxon>
        <taxon>Gnathostomatidae</taxon>
        <taxon>Gnathostoma</taxon>
    </lineage>
</organism>
<dbReference type="InterPro" id="IPR046773">
    <property type="entry name" value="DOCKER_Lobe_C"/>
</dbReference>
<sequence length="474" mass="53929">MAKKHEARENSAEAAQCLLHAAALAAEYISMRNYAAHLPKGAVSFIEVSDNVLEESAVSDDVVSPDNEGICESRHFTENGLVDLVEKTAEYLGKAQMYESMLQVYKVIMPILEANRDYHRIAKIHQRLAEALSRIEPTLSHVEDIADAWFSPLPCADKRCFGTYFRVGFYGNRFNDLDGVEFIYKEPSITKLPEVSHRLENFYSKLYGMENVEVIKDSNLVDRNKLDSSKAYIQITYVEPYLEGWERRRRATHFERNTKLSRFVYATPFTKDGRSHGCLKEQYKRRTILCTQFSFPYVKTRCRVISRESFVLTPIEVAIEDIEKKTRELAAASAQVPPDAKMLQMVLQGCIGTTVNQGPLEVANVFLNQIELDDRGKPIDKFQNKLRLSFKNFSKKCSDALHKNKQLIQADQQAYQDELEKNYIEFTKKMAPVFGHVVGRKLKTNEANGIAESSIICQPTEFGTALEFGPSTAV</sequence>
<dbReference type="GO" id="GO:0005085">
    <property type="term" value="F:guanyl-nucleotide exchange factor activity"/>
    <property type="evidence" value="ECO:0007669"/>
    <property type="project" value="UniProtKB-KW"/>
</dbReference>
<dbReference type="PANTHER" id="PTHR23317:SF76">
    <property type="entry name" value="LD20667P"/>
    <property type="match status" value="1"/>
</dbReference>
<dbReference type="Pfam" id="PF20422">
    <property type="entry name" value="DHR-2_Lobe_B"/>
    <property type="match status" value="1"/>
</dbReference>
<dbReference type="EMBL" id="JBGFUD010000964">
    <property type="protein sequence ID" value="MFH4975543.1"/>
    <property type="molecule type" value="Genomic_DNA"/>
</dbReference>
<evidence type="ECO:0000256" key="2">
    <source>
        <dbReference type="PROSITE-ProRule" id="PRU00984"/>
    </source>
</evidence>
<evidence type="ECO:0000313" key="4">
    <source>
        <dbReference type="EMBL" id="MFH4975543.1"/>
    </source>
</evidence>
<evidence type="ECO:0000256" key="1">
    <source>
        <dbReference type="ARBA" id="ARBA00022658"/>
    </source>
</evidence>
<dbReference type="InterPro" id="IPR043162">
    <property type="entry name" value="DOCK_C_lobe_C"/>
</dbReference>
<keyword evidence="5" id="KW-1185">Reference proteome</keyword>
<reference evidence="4 5" key="1">
    <citation type="submission" date="2024-08" db="EMBL/GenBank/DDBJ databases">
        <title>Gnathostoma spinigerum genome.</title>
        <authorList>
            <person name="Gonzalez-Bertolin B."/>
            <person name="Monzon S."/>
            <person name="Zaballos A."/>
            <person name="Jimenez P."/>
            <person name="Dekumyoy P."/>
            <person name="Varona S."/>
            <person name="Cuesta I."/>
            <person name="Sumanam S."/>
            <person name="Adisakwattana P."/>
            <person name="Gasser R.B."/>
            <person name="Hernandez-Gonzalez A."/>
            <person name="Young N.D."/>
            <person name="Perteguer M.J."/>
        </authorList>
    </citation>
    <scope>NUCLEOTIDE SEQUENCE [LARGE SCALE GENOMIC DNA]</scope>
    <source>
        <strain evidence="4">AL3</strain>
        <tissue evidence="4">Liver</tissue>
    </source>
</reference>
<evidence type="ECO:0000259" key="3">
    <source>
        <dbReference type="PROSITE" id="PS51651"/>
    </source>
</evidence>
<proteinExistence type="inferred from homology"/>
<dbReference type="Gene3D" id="1.20.58.740">
    <property type="match status" value="1"/>
</dbReference>
<name>A0ABD6E692_9BILA</name>
<gene>
    <name evidence="4" type="ORF">AB6A40_002252</name>
</gene>
<keyword evidence="1" id="KW-0344">Guanine-nucleotide releasing factor</keyword>
<dbReference type="Pfam" id="PF20421">
    <property type="entry name" value="DHR-2_Lobe_C"/>
    <property type="match status" value="1"/>
</dbReference>
<protein>
    <recommendedName>
        <fullName evidence="3">DOCKER domain-containing protein</fullName>
    </recommendedName>
</protein>
<dbReference type="PROSITE" id="PS51651">
    <property type="entry name" value="DOCKER"/>
    <property type="match status" value="1"/>
</dbReference>